<proteinExistence type="predicted"/>
<dbReference type="SUPFAM" id="SSF51735">
    <property type="entry name" value="NAD(P)-binding Rossmann-fold domains"/>
    <property type="match status" value="1"/>
</dbReference>
<dbReference type="RefSeq" id="WP_147063503.1">
    <property type="nucleotide sequence ID" value="NZ_BAABDN010000001.1"/>
</dbReference>
<dbReference type="Gene3D" id="3.40.50.720">
    <property type="entry name" value="NAD(P)-binding Rossmann-like Domain"/>
    <property type="match status" value="1"/>
</dbReference>
<sequence length="318" mass="33974">MPLRTLANVLDSALDRTVVPGFSKIGYAVRRRLPTWPADPAPGSLAGRHVVVTGATSGLGTATARQLSALGAHVHLVVRNADKAADVARELPGPSTTWTCDLGDLDSVRACAAAMLADAPPLDAIVHNAGAMPAERTESPQGHELSMSIHVLGPVLLTDLLLPKLEGHEARVVLVTSGGMYAQALPVDDPDYTRGTYAPPTAYARSKRTQVELLDILTVRWARAGVAVYVMHPGWAATPGVTESLPTFDKVMGPVLRDADQGSDTTTWLVGAQPRPRGGGLWMDRRERPTAYFGRNAASSDERRRMWQWVADATGLTP</sequence>
<dbReference type="PANTHER" id="PTHR44656">
    <property type="entry name" value="DEHYDROGENASE/REDUCTASE SDR FAMILY MEMBER 12"/>
    <property type="match status" value="1"/>
</dbReference>
<reference evidence="1 2" key="1">
    <citation type="submission" date="2019-07" db="EMBL/GenBank/DDBJ databases">
        <title>Whole genome shotgun sequence of Knoellia locipacati NBRC 109775.</title>
        <authorList>
            <person name="Hosoyama A."/>
            <person name="Uohara A."/>
            <person name="Ohji S."/>
            <person name="Ichikawa N."/>
        </authorList>
    </citation>
    <scope>NUCLEOTIDE SEQUENCE [LARGE SCALE GENOMIC DNA]</scope>
    <source>
        <strain evidence="1 2">NBRC 109775</strain>
    </source>
</reference>
<dbReference type="PRINTS" id="PR00081">
    <property type="entry name" value="GDHRDH"/>
</dbReference>
<dbReference type="InterPro" id="IPR052992">
    <property type="entry name" value="SDR_member_12"/>
</dbReference>
<dbReference type="EMBL" id="BKBA01000004">
    <property type="protein sequence ID" value="GEQ13337.1"/>
    <property type="molecule type" value="Genomic_DNA"/>
</dbReference>
<protein>
    <submittedName>
        <fullName evidence="1">Oxidoreductase</fullName>
    </submittedName>
</protein>
<dbReference type="InterPro" id="IPR036291">
    <property type="entry name" value="NAD(P)-bd_dom_sf"/>
</dbReference>
<dbReference type="AlphaFoldDB" id="A0A512SZE7"/>
<dbReference type="PANTHER" id="PTHR44656:SF7">
    <property type="entry name" value="DEHYDROGENASE_REDUCTASE SDR FAMILY MEMBER 12"/>
    <property type="match status" value="1"/>
</dbReference>
<dbReference type="InterPro" id="IPR002347">
    <property type="entry name" value="SDR_fam"/>
</dbReference>
<organism evidence="1 2">
    <name type="scientific">Knoellia locipacati</name>
    <dbReference type="NCBI Taxonomy" id="882824"/>
    <lineage>
        <taxon>Bacteria</taxon>
        <taxon>Bacillati</taxon>
        <taxon>Actinomycetota</taxon>
        <taxon>Actinomycetes</taxon>
        <taxon>Micrococcales</taxon>
        <taxon>Intrasporangiaceae</taxon>
        <taxon>Knoellia</taxon>
    </lineage>
</organism>
<evidence type="ECO:0000313" key="1">
    <source>
        <dbReference type="EMBL" id="GEQ13337.1"/>
    </source>
</evidence>
<comment type="caution">
    <text evidence="1">The sequence shown here is derived from an EMBL/GenBank/DDBJ whole genome shotgun (WGS) entry which is preliminary data.</text>
</comment>
<evidence type="ECO:0000313" key="2">
    <source>
        <dbReference type="Proteomes" id="UP000321793"/>
    </source>
</evidence>
<dbReference type="OrthoDB" id="3772961at2"/>
<name>A0A512SZE7_9MICO</name>
<dbReference type="Proteomes" id="UP000321793">
    <property type="component" value="Unassembled WGS sequence"/>
</dbReference>
<keyword evidence="2" id="KW-1185">Reference proteome</keyword>
<gene>
    <name evidence="1" type="ORF">KLO01_13840</name>
</gene>
<dbReference type="Pfam" id="PF00106">
    <property type="entry name" value="adh_short"/>
    <property type="match status" value="1"/>
</dbReference>
<accession>A0A512SZE7</accession>